<dbReference type="AlphaFoldDB" id="A0AAW2PM83"/>
<dbReference type="EMBL" id="JACGWJ010000017">
    <property type="protein sequence ID" value="KAL0356187.1"/>
    <property type="molecule type" value="Genomic_DNA"/>
</dbReference>
<feature type="region of interest" description="Disordered" evidence="1">
    <location>
        <begin position="1"/>
        <end position="30"/>
    </location>
</feature>
<comment type="caution">
    <text evidence="2">The sequence shown here is derived from an EMBL/GenBank/DDBJ whole genome shotgun (WGS) entry which is preliminary data.</text>
</comment>
<accession>A0AAW2PM83</accession>
<protein>
    <submittedName>
        <fullName evidence="2">Uncharacterized protein</fullName>
    </submittedName>
</protein>
<reference evidence="2" key="1">
    <citation type="submission" date="2020-06" db="EMBL/GenBank/DDBJ databases">
        <authorList>
            <person name="Li T."/>
            <person name="Hu X."/>
            <person name="Zhang T."/>
            <person name="Song X."/>
            <person name="Zhang H."/>
            <person name="Dai N."/>
            <person name="Sheng W."/>
            <person name="Hou X."/>
            <person name="Wei L."/>
        </authorList>
    </citation>
    <scope>NUCLEOTIDE SEQUENCE</scope>
    <source>
        <strain evidence="2">G02</strain>
        <tissue evidence="2">Leaf</tissue>
    </source>
</reference>
<proteinExistence type="predicted"/>
<name>A0AAW2PM83_SESRA</name>
<evidence type="ECO:0000256" key="1">
    <source>
        <dbReference type="SAM" id="MobiDB-lite"/>
    </source>
</evidence>
<sequence length="172" mass="19390">MSASQPRSQADGALIGRSKQDLDNPQSNEGSRLTLRFPLQGVCGLNWKLDIEVAIALLYTSWSAKSHWYKELNDKRRKGAGRGRGFAATIERAPVRDEQLQVLPPQGSNFSFADIMRTEIRKFMMKEVPTAEAYQMRTPFDNVRANCVRLEEIEEAAGNNLCFNFRMMDGGS</sequence>
<organism evidence="2">
    <name type="scientific">Sesamum radiatum</name>
    <name type="common">Black benniseed</name>
    <dbReference type="NCBI Taxonomy" id="300843"/>
    <lineage>
        <taxon>Eukaryota</taxon>
        <taxon>Viridiplantae</taxon>
        <taxon>Streptophyta</taxon>
        <taxon>Embryophyta</taxon>
        <taxon>Tracheophyta</taxon>
        <taxon>Spermatophyta</taxon>
        <taxon>Magnoliopsida</taxon>
        <taxon>eudicotyledons</taxon>
        <taxon>Gunneridae</taxon>
        <taxon>Pentapetalae</taxon>
        <taxon>asterids</taxon>
        <taxon>lamiids</taxon>
        <taxon>Lamiales</taxon>
        <taxon>Pedaliaceae</taxon>
        <taxon>Sesamum</taxon>
    </lineage>
</organism>
<evidence type="ECO:0000313" key="2">
    <source>
        <dbReference type="EMBL" id="KAL0356187.1"/>
    </source>
</evidence>
<gene>
    <name evidence="2" type="ORF">Sradi_4065600</name>
</gene>
<reference evidence="2" key="2">
    <citation type="journal article" date="2024" name="Plant">
        <title>Genomic evolution and insights into agronomic trait innovations of Sesamum species.</title>
        <authorList>
            <person name="Miao H."/>
            <person name="Wang L."/>
            <person name="Qu L."/>
            <person name="Liu H."/>
            <person name="Sun Y."/>
            <person name="Le M."/>
            <person name="Wang Q."/>
            <person name="Wei S."/>
            <person name="Zheng Y."/>
            <person name="Lin W."/>
            <person name="Duan Y."/>
            <person name="Cao H."/>
            <person name="Xiong S."/>
            <person name="Wang X."/>
            <person name="Wei L."/>
            <person name="Li C."/>
            <person name="Ma Q."/>
            <person name="Ju M."/>
            <person name="Zhao R."/>
            <person name="Li G."/>
            <person name="Mu C."/>
            <person name="Tian Q."/>
            <person name="Mei H."/>
            <person name="Zhang T."/>
            <person name="Gao T."/>
            <person name="Zhang H."/>
        </authorList>
    </citation>
    <scope>NUCLEOTIDE SEQUENCE</scope>
    <source>
        <strain evidence="2">G02</strain>
    </source>
</reference>